<accession>A0A0G0DTX6</accession>
<proteinExistence type="predicted"/>
<feature type="transmembrane region" description="Helical" evidence="1">
    <location>
        <begin position="560"/>
        <end position="585"/>
    </location>
</feature>
<name>A0A0G0DTX6_9BACT</name>
<keyword evidence="1" id="KW-0472">Membrane</keyword>
<dbReference type="AlphaFoldDB" id="A0A0G0DTX6"/>
<comment type="caution">
    <text evidence="2">The sequence shown here is derived from an EMBL/GenBank/DDBJ whole genome shotgun (WGS) entry which is preliminary data.</text>
</comment>
<reference evidence="2 3" key="1">
    <citation type="journal article" date="2015" name="Nature">
        <title>rRNA introns, odd ribosomes, and small enigmatic genomes across a large radiation of phyla.</title>
        <authorList>
            <person name="Brown C.T."/>
            <person name="Hug L.A."/>
            <person name="Thomas B.C."/>
            <person name="Sharon I."/>
            <person name="Castelle C.J."/>
            <person name="Singh A."/>
            <person name="Wilkins M.J."/>
            <person name="Williams K.H."/>
            <person name="Banfield J.F."/>
        </authorList>
    </citation>
    <scope>NUCLEOTIDE SEQUENCE [LARGE SCALE GENOMIC DNA]</scope>
</reference>
<organism evidence="2 3">
    <name type="scientific">Candidatus Nomurabacteria bacterium GW2011_GWE1_35_16</name>
    <dbReference type="NCBI Taxonomy" id="1618761"/>
    <lineage>
        <taxon>Bacteria</taxon>
        <taxon>Candidatus Nomuraibacteriota</taxon>
    </lineage>
</organism>
<keyword evidence="1" id="KW-0812">Transmembrane</keyword>
<dbReference type="EMBL" id="LBPY01000006">
    <property type="protein sequence ID" value="KKP66475.1"/>
    <property type="molecule type" value="Genomic_DNA"/>
</dbReference>
<evidence type="ECO:0000256" key="1">
    <source>
        <dbReference type="SAM" id="Phobius"/>
    </source>
</evidence>
<gene>
    <name evidence="2" type="ORF">UR64_C0006G0002</name>
</gene>
<protein>
    <submittedName>
        <fullName evidence="2">Uncharacterized protein</fullName>
    </submittedName>
</protein>
<evidence type="ECO:0000313" key="3">
    <source>
        <dbReference type="Proteomes" id="UP000034952"/>
    </source>
</evidence>
<dbReference type="Proteomes" id="UP000034952">
    <property type="component" value="Unassembled WGS sequence"/>
</dbReference>
<keyword evidence="1" id="KW-1133">Transmembrane helix</keyword>
<evidence type="ECO:0000313" key="2">
    <source>
        <dbReference type="EMBL" id="KKP66475.1"/>
    </source>
</evidence>
<feature type="transmembrane region" description="Helical" evidence="1">
    <location>
        <begin position="591"/>
        <end position="615"/>
    </location>
</feature>
<sequence>MTKLHTYALIKTLFDQNKDYFDTLSPLVLSILSDSSFEGVESVKLKISTKYKIDIPIHILKTIFSRIKNKGYVETQKDSNFLKIIQKGKDFINELESIEDVERRNNSFLLAVSDYFNTNERKISQDETRELIESFIQDNIEGVIDFINPKQTSENLNDRINRKDGALIVLFLKDIKQSKPSEYNQFKEIVLGSILSSLLYSESSSDIVDLESKKIKRGFIFFDSNFIFSLLNLHSNEKNIASRELFDLIKNMGFKLRVFDFTLNEICRVMNGYIKVKNQYPESIPVDHIYSILKKQNFESSDITDFIYTIEEKVESLGIEIFFTDVDLNNYLSIKNEKLQKEISQIKTNDFNGLSTNHDIAAIDKIREIRKKTVRRIEDSEAFFLTSDFALQKKVIFYFGHKDNGTLSEVILDRVFANILWLKNPNIEIPLSNIIATHSRDLLIDRKVWEKFYNELDRLKKNNTINTEQIENLFYHRNIDGILTGYDRSNLDKINSNLIIDAIEEANVSLSEKEKENAKSFLNTKERLFTVESEKDKEIQKYNEKIIAVKGGLDNMARKWAYVISISLFIFSILIFFIVESLIFYKLYFRLSIAVFSVFSALFGGSLTTGVCILLNKFRFEIFKYFKNKIYSKLLIEVKES</sequence>